<dbReference type="InterPro" id="IPR020568">
    <property type="entry name" value="Ribosomal_Su5_D2-typ_SF"/>
</dbReference>
<organism evidence="12 13">
    <name type="scientific">Brachybacterium sacelli</name>
    <dbReference type="NCBI Taxonomy" id="173364"/>
    <lineage>
        <taxon>Bacteria</taxon>
        <taxon>Bacillati</taxon>
        <taxon>Actinomycetota</taxon>
        <taxon>Actinomycetes</taxon>
        <taxon>Micrococcales</taxon>
        <taxon>Dermabacteraceae</taxon>
        <taxon>Brachybacterium</taxon>
    </lineage>
</organism>
<dbReference type="InterPro" id="IPR013750">
    <property type="entry name" value="GHMP_kinase_C_dom"/>
</dbReference>
<dbReference type="SUPFAM" id="SSF54211">
    <property type="entry name" value="Ribosomal protein S5 domain 2-like"/>
    <property type="match status" value="1"/>
</dbReference>
<feature type="domain" description="GHMP kinase C-terminal" evidence="11">
    <location>
        <begin position="213"/>
        <end position="281"/>
    </location>
</feature>
<gene>
    <name evidence="9" type="primary">ispE</name>
    <name evidence="12" type="ORF">JOF43_002484</name>
</gene>
<proteinExistence type="inferred from homology"/>
<evidence type="ECO:0000256" key="8">
    <source>
        <dbReference type="ARBA" id="ARBA00032554"/>
    </source>
</evidence>
<dbReference type="HAMAP" id="MF_00061">
    <property type="entry name" value="IspE"/>
    <property type="match status" value="1"/>
</dbReference>
<sequence>MTEGLDRVVVRAPGTITVSLAVGAADGRGDRRLATMFQAVDVYEMITATRHDRLVAGIDDVSLREEPRDGTEFALRAAQLLREEHEVTDGAALRIRRQVPDTGGLGRGAADAAATLVALDRLWGLALPGEELRRLGARLGAEVPFAMLGHTALARGTGADLTTVLTHGEWTWLLACPSGRLSIAEVYRRHDQIALAVGRDLAARPEIDEQQFQALSSGDASLLGRTLHSDLQAAAFALLPDLESLVEAAERAGAFGAVVSGVGPTVAVLVEDDAQAQEVAALLTSEKLVETCRVVRGSAPGVGVLEES</sequence>
<evidence type="ECO:0000256" key="6">
    <source>
        <dbReference type="ARBA" id="ARBA00022777"/>
    </source>
</evidence>
<dbReference type="InterPro" id="IPR004424">
    <property type="entry name" value="IspE"/>
</dbReference>
<dbReference type="Pfam" id="PF00288">
    <property type="entry name" value="GHMP_kinases_N"/>
    <property type="match status" value="1"/>
</dbReference>
<comment type="function">
    <text evidence="9">Catalyzes the phosphorylation of the position 2 hydroxy group of 4-diphosphocytidyl-2C-methyl-D-erythritol.</text>
</comment>
<evidence type="ECO:0000259" key="11">
    <source>
        <dbReference type="Pfam" id="PF08544"/>
    </source>
</evidence>
<evidence type="ECO:0000256" key="5">
    <source>
        <dbReference type="ARBA" id="ARBA00022741"/>
    </source>
</evidence>
<evidence type="ECO:0000256" key="2">
    <source>
        <dbReference type="ARBA" id="ARBA00012052"/>
    </source>
</evidence>
<dbReference type="Proteomes" id="UP001519290">
    <property type="component" value="Unassembled WGS sequence"/>
</dbReference>
<evidence type="ECO:0000313" key="12">
    <source>
        <dbReference type="EMBL" id="MBP2382527.1"/>
    </source>
</evidence>
<dbReference type="PANTHER" id="PTHR43527:SF2">
    <property type="entry name" value="4-DIPHOSPHOCYTIDYL-2-C-METHYL-D-ERYTHRITOL KINASE, CHLOROPLASTIC"/>
    <property type="match status" value="1"/>
</dbReference>
<protein>
    <recommendedName>
        <fullName evidence="3 9">4-diphosphocytidyl-2-C-methyl-D-erythritol kinase</fullName>
        <shortName evidence="9">CMK</shortName>
        <ecNumber evidence="2 9">2.7.1.148</ecNumber>
    </recommendedName>
    <alternativeName>
        <fullName evidence="8 9">4-(cytidine-5'-diphospho)-2-C-methyl-D-erythritol kinase</fullName>
    </alternativeName>
</protein>
<reference evidence="12 13" key="1">
    <citation type="submission" date="2021-03" db="EMBL/GenBank/DDBJ databases">
        <title>Sequencing the genomes of 1000 actinobacteria strains.</title>
        <authorList>
            <person name="Klenk H.-P."/>
        </authorList>
    </citation>
    <scope>NUCLEOTIDE SEQUENCE [LARGE SCALE GENOMIC DNA]</scope>
    <source>
        <strain evidence="12 13">DSM 14566</strain>
    </source>
</reference>
<dbReference type="InterPro" id="IPR014721">
    <property type="entry name" value="Ribsml_uS5_D2-typ_fold_subgr"/>
</dbReference>
<dbReference type="SUPFAM" id="SSF55060">
    <property type="entry name" value="GHMP Kinase, C-terminal domain"/>
    <property type="match status" value="1"/>
</dbReference>
<dbReference type="EMBL" id="JAGIOD010000001">
    <property type="protein sequence ID" value="MBP2382527.1"/>
    <property type="molecule type" value="Genomic_DNA"/>
</dbReference>
<keyword evidence="9" id="KW-0414">Isoprene biosynthesis</keyword>
<keyword evidence="13" id="KW-1185">Reference proteome</keyword>
<evidence type="ECO:0000256" key="9">
    <source>
        <dbReference type="HAMAP-Rule" id="MF_00061"/>
    </source>
</evidence>
<name>A0ABS4X244_9MICO</name>
<dbReference type="PIRSF" id="PIRSF010376">
    <property type="entry name" value="IspE"/>
    <property type="match status" value="1"/>
</dbReference>
<comment type="similarity">
    <text evidence="1 9">Belongs to the GHMP kinase family. IspE subfamily.</text>
</comment>
<evidence type="ECO:0000313" key="13">
    <source>
        <dbReference type="Proteomes" id="UP001519290"/>
    </source>
</evidence>
<dbReference type="RefSeq" id="WP_209902429.1">
    <property type="nucleotide sequence ID" value="NZ_BAAAJW010000024.1"/>
</dbReference>
<keyword evidence="7 9" id="KW-0067">ATP-binding</keyword>
<dbReference type="InterPro" id="IPR006204">
    <property type="entry name" value="GHMP_kinase_N_dom"/>
</dbReference>
<comment type="pathway">
    <text evidence="9">Isoprenoid biosynthesis; isopentenyl diphosphate biosynthesis via DXP pathway; isopentenyl diphosphate from 1-deoxy-D-xylulose 5-phosphate: step 3/6.</text>
</comment>
<dbReference type="InterPro" id="IPR036554">
    <property type="entry name" value="GHMP_kinase_C_sf"/>
</dbReference>
<comment type="catalytic activity">
    <reaction evidence="9">
        <text>4-CDP-2-C-methyl-D-erythritol + ATP = 4-CDP-2-C-methyl-D-erythritol 2-phosphate + ADP + H(+)</text>
        <dbReference type="Rhea" id="RHEA:18437"/>
        <dbReference type="ChEBI" id="CHEBI:15378"/>
        <dbReference type="ChEBI" id="CHEBI:30616"/>
        <dbReference type="ChEBI" id="CHEBI:57823"/>
        <dbReference type="ChEBI" id="CHEBI:57919"/>
        <dbReference type="ChEBI" id="CHEBI:456216"/>
        <dbReference type="EC" id="2.7.1.148"/>
    </reaction>
</comment>
<keyword evidence="4 9" id="KW-0808">Transferase</keyword>
<feature type="domain" description="GHMP kinase N-terminal" evidence="10">
    <location>
        <begin position="73"/>
        <end position="149"/>
    </location>
</feature>
<dbReference type="GO" id="GO:0050515">
    <property type="term" value="F:4-(cytidine 5'-diphospho)-2-C-methyl-D-erythritol kinase activity"/>
    <property type="evidence" value="ECO:0007669"/>
    <property type="project" value="UniProtKB-EC"/>
</dbReference>
<evidence type="ECO:0000256" key="4">
    <source>
        <dbReference type="ARBA" id="ARBA00022679"/>
    </source>
</evidence>
<dbReference type="Gene3D" id="3.30.230.10">
    <property type="match status" value="1"/>
</dbReference>
<dbReference type="PANTHER" id="PTHR43527">
    <property type="entry name" value="4-DIPHOSPHOCYTIDYL-2-C-METHYL-D-ERYTHRITOL KINASE, CHLOROPLASTIC"/>
    <property type="match status" value="1"/>
</dbReference>
<dbReference type="Pfam" id="PF08544">
    <property type="entry name" value="GHMP_kinases_C"/>
    <property type="match status" value="1"/>
</dbReference>
<dbReference type="EC" id="2.7.1.148" evidence="2 9"/>
<accession>A0ABS4X244</accession>
<comment type="caution">
    <text evidence="9">Lacks conserved residue(s) required for the propagation of feature annotation.</text>
</comment>
<keyword evidence="6 9" id="KW-0418">Kinase</keyword>
<keyword evidence="5 9" id="KW-0547">Nucleotide-binding</keyword>
<evidence type="ECO:0000256" key="1">
    <source>
        <dbReference type="ARBA" id="ARBA00009684"/>
    </source>
</evidence>
<comment type="caution">
    <text evidence="12">The sequence shown here is derived from an EMBL/GenBank/DDBJ whole genome shotgun (WGS) entry which is preliminary data.</text>
</comment>
<evidence type="ECO:0000256" key="7">
    <source>
        <dbReference type="ARBA" id="ARBA00022840"/>
    </source>
</evidence>
<evidence type="ECO:0000256" key="3">
    <source>
        <dbReference type="ARBA" id="ARBA00017473"/>
    </source>
</evidence>
<evidence type="ECO:0000259" key="10">
    <source>
        <dbReference type="Pfam" id="PF00288"/>
    </source>
</evidence>
<dbReference type="Gene3D" id="3.30.70.890">
    <property type="entry name" value="GHMP kinase, C-terminal domain"/>
    <property type="match status" value="1"/>
</dbReference>